<proteinExistence type="predicted"/>
<sequence>MSSRAGRAAVAAAAERRLRQERADSLLACYTPFDENHGKRQEFRRVIDRDILESNARDLALEALATLLTLAENILQSPGKEKLCKFRPSNPKIKRIIIESKGALQYAILLGFREEAMNYETYYRFHKKDKSDLHVGASMLREALQREKKKDERGLHDRGQEQRAAEVAKANIRQAFLDDRKNKAILDRKEKQCRLAGSAGSRDTPEPRGASMESRACRGKIYTLHDLLTDPSGDV</sequence>
<dbReference type="SUPFAM" id="SSF143503">
    <property type="entry name" value="PUG domain-like"/>
    <property type="match status" value="1"/>
</dbReference>
<dbReference type="OrthoDB" id="49605at2759"/>
<evidence type="ECO:0000313" key="3">
    <source>
        <dbReference type="EMBL" id="OCH91735.1"/>
    </source>
</evidence>
<protein>
    <recommendedName>
        <fullName evidence="2">PUB domain-containing protein</fullName>
    </recommendedName>
</protein>
<evidence type="ECO:0000256" key="1">
    <source>
        <dbReference type="SAM" id="MobiDB-lite"/>
    </source>
</evidence>
<evidence type="ECO:0000259" key="2">
    <source>
        <dbReference type="Pfam" id="PF09409"/>
    </source>
</evidence>
<dbReference type="EMBL" id="KV722380">
    <property type="protein sequence ID" value="OCH91735.1"/>
    <property type="molecule type" value="Genomic_DNA"/>
</dbReference>
<accession>A0A8E2DKQ3</accession>
<dbReference type="InterPro" id="IPR036339">
    <property type="entry name" value="PUB-like_dom_sf"/>
</dbReference>
<reference evidence="3 4" key="1">
    <citation type="submission" date="2016-07" db="EMBL/GenBank/DDBJ databases">
        <title>Draft genome of the white-rot fungus Obba rivulosa 3A-2.</title>
        <authorList>
            <consortium name="DOE Joint Genome Institute"/>
            <person name="Miettinen O."/>
            <person name="Riley R."/>
            <person name="Acob R."/>
            <person name="Barry K."/>
            <person name="Cullen D."/>
            <person name="De Vries R."/>
            <person name="Hainaut M."/>
            <person name="Hatakka A."/>
            <person name="Henrissat B."/>
            <person name="Hilden K."/>
            <person name="Kuo R."/>
            <person name="Labutti K."/>
            <person name="Lipzen A."/>
            <person name="Makela M.R."/>
            <person name="Sandor L."/>
            <person name="Spatafora J.W."/>
            <person name="Grigoriev I.V."/>
            <person name="Hibbett D.S."/>
        </authorList>
    </citation>
    <scope>NUCLEOTIDE SEQUENCE [LARGE SCALE GENOMIC DNA]</scope>
    <source>
        <strain evidence="3 4">3A-2</strain>
    </source>
</reference>
<evidence type="ECO:0000313" key="4">
    <source>
        <dbReference type="Proteomes" id="UP000250043"/>
    </source>
</evidence>
<dbReference type="InterPro" id="IPR018997">
    <property type="entry name" value="PUB_domain"/>
</dbReference>
<feature type="region of interest" description="Disordered" evidence="1">
    <location>
        <begin position="192"/>
        <end position="215"/>
    </location>
</feature>
<dbReference type="Gene3D" id="1.20.58.2190">
    <property type="match status" value="1"/>
</dbReference>
<organism evidence="3 4">
    <name type="scientific">Obba rivulosa</name>
    <dbReference type="NCBI Taxonomy" id="1052685"/>
    <lineage>
        <taxon>Eukaryota</taxon>
        <taxon>Fungi</taxon>
        <taxon>Dikarya</taxon>
        <taxon>Basidiomycota</taxon>
        <taxon>Agaricomycotina</taxon>
        <taxon>Agaricomycetes</taxon>
        <taxon>Polyporales</taxon>
        <taxon>Gelatoporiaceae</taxon>
        <taxon>Obba</taxon>
    </lineage>
</organism>
<dbReference type="AlphaFoldDB" id="A0A8E2DKQ3"/>
<dbReference type="Proteomes" id="UP000250043">
    <property type="component" value="Unassembled WGS sequence"/>
</dbReference>
<feature type="domain" description="PUB" evidence="2">
    <location>
        <begin position="61"/>
        <end position="132"/>
    </location>
</feature>
<dbReference type="Pfam" id="PF09409">
    <property type="entry name" value="PUB"/>
    <property type="match status" value="1"/>
</dbReference>
<keyword evidence="4" id="KW-1185">Reference proteome</keyword>
<gene>
    <name evidence="3" type="ORF">OBBRIDRAFT_791962</name>
</gene>
<name>A0A8E2DKQ3_9APHY</name>